<organism evidence="2 3">
    <name type="scientific">Elysia crispata</name>
    <name type="common">lettuce slug</name>
    <dbReference type="NCBI Taxonomy" id="231223"/>
    <lineage>
        <taxon>Eukaryota</taxon>
        <taxon>Metazoa</taxon>
        <taxon>Spiralia</taxon>
        <taxon>Lophotrochozoa</taxon>
        <taxon>Mollusca</taxon>
        <taxon>Gastropoda</taxon>
        <taxon>Heterobranchia</taxon>
        <taxon>Euthyneura</taxon>
        <taxon>Panpulmonata</taxon>
        <taxon>Sacoglossa</taxon>
        <taxon>Placobranchoidea</taxon>
        <taxon>Plakobranchidae</taxon>
        <taxon>Elysia</taxon>
    </lineage>
</organism>
<dbReference type="AlphaFoldDB" id="A0AAE0YBL8"/>
<feature type="region of interest" description="Disordered" evidence="1">
    <location>
        <begin position="1"/>
        <end position="26"/>
    </location>
</feature>
<dbReference type="EMBL" id="JAWDGP010006530">
    <property type="protein sequence ID" value="KAK3739436.1"/>
    <property type="molecule type" value="Genomic_DNA"/>
</dbReference>
<keyword evidence="3" id="KW-1185">Reference proteome</keyword>
<accession>A0AAE0YBL8</accession>
<comment type="caution">
    <text evidence="2">The sequence shown here is derived from an EMBL/GenBank/DDBJ whole genome shotgun (WGS) entry which is preliminary data.</text>
</comment>
<proteinExistence type="predicted"/>
<feature type="compositionally biased region" description="Polar residues" evidence="1">
    <location>
        <begin position="12"/>
        <end position="23"/>
    </location>
</feature>
<evidence type="ECO:0000313" key="2">
    <source>
        <dbReference type="EMBL" id="KAK3739436.1"/>
    </source>
</evidence>
<protein>
    <submittedName>
        <fullName evidence="2">Uncharacterized protein</fullName>
    </submittedName>
</protein>
<sequence length="153" mass="17833">MKHRVSSYRHYFSNSNSGNTSTPESKRYPDSTLSLLYARFQGLPILPVPVLVNNYAYLIADLSEHIFVLVDVGDANYRWNGRFDKNQPQEDSPDKDVSRQFAIRPEDINQNEEDKMQRQNIVIFKSKNAIHAYYVALMGTLQPIFREHSPPWR</sequence>
<evidence type="ECO:0000313" key="3">
    <source>
        <dbReference type="Proteomes" id="UP001283361"/>
    </source>
</evidence>
<evidence type="ECO:0000256" key="1">
    <source>
        <dbReference type="SAM" id="MobiDB-lite"/>
    </source>
</evidence>
<gene>
    <name evidence="2" type="ORF">RRG08_062163</name>
</gene>
<reference evidence="2" key="1">
    <citation type="journal article" date="2023" name="G3 (Bethesda)">
        <title>A reference genome for the long-term kleptoplast-retaining sea slug Elysia crispata morphotype clarki.</title>
        <authorList>
            <person name="Eastman K.E."/>
            <person name="Pendleton A.L."/>
            <person name="Shaikh M.A."/>
            <person name="Suttiyut T."/>
            <person name="Ogas R."/>
            <person name="Tomko P."/>
            <person name="Gavelis G."/>
            <person name="Widhalm J.R."/>
            <person name="Wisecaver J.H."/>
        </authorList>
    </citation>
    <scope>NUCLEOTIDE SEQUENCE</scope>
    <source>
        <strain evidence="2">ECLA1</strain>
    </source>
</reference>
<name>A0AAE0YBL8_9GAST</name>
<dbReference type="Proteomes" id="UP001283361">
    <property type="component" value="Unassembled WGS sequence"/>
</dbReference>